<evidence type="ECO:0000256" key="8">
    <source>
        <dbReference type="ARBA" id="ARBA00023224"/>
    </source>
</evidence>
<evidence type="ECO:0000256" key="5">
    <source>
        <dbReference type="ARBA" id="ARBA00022989"/>
    </source>
</evidence>
<dbReference type="GO" id="GO:0005549">
    <property type="term" value="F:odorant binding"/>
    <property type="evidence" value="ECO:0007669"/>
    <property type="project" value="InterPro"/>
</dbReference>
<dbReference type="InterPro" id="IPR004117">
    <property type="entry name" value="7tm6_olfct_rcpt"/>
</dbReference>
<dbReference type="EMBL" id="MT479011">
    <property type="protein sequence ID" value="QPX50342.1"/>
    <property type="molecule type" value="mRNA"/>
</dbReference>
<keyword evidence="7 9" id="KW-0675">Receptor</keyword>
<dbReference type="OrthoDB" id="7383366at2759"/>
<keyword evidence="5 9" id="KW-1133">Transmembrane helix</keyword>
<comment type="caution">
    <text evidence="9">Lacks conserved residue(s) required for the propagation of feature annotation.</text>
</comment>
<comment type="similarity">
    <text evidence="9">Belongs to the insect chemoreceptor superfamily. Heteromeric odorant receptor channel (TC 1.A.69) family.</text>
</comment>
<dbReference type="GO" id="GO:0005886">
    <property type="term" value="C:plasma membrane"/>
    <property type="evidence" value="ECO:0007669"/>
    <property type="project" value="UniProtKB-SubCell"/>
</dbReference>
<keyword evidence="4 9" id="KW-0552">Olfaction</keyword>
<organism evidence="10">
    <name type="scientific">Helicoverpa armigera</name>
    <name type="common">Cotton bollworm</name>
    <name type="synonym">Heliothis armigera</name>
    <dbReference type="NCBI Taxonomy" id="29058"/>
    <lineage>
        <taxon>Eukaryota</taxon>
        <taxon>Metazoa</taxon>
        <taxon>Ecdysozoa</taxon>
        <taxon>Arthropoda</taxon>
        <taxon>Hexapoda</taxon>
        <taxon>Insecta</taxon>
        <taxon>Pterygota</taxon>
        <taxon>Neoptera</taxon>
        <taxon>Endopterygota</taxon>
        <taxon>Lepidoptera</taxon>
        <taxon>Glossata</taxon>
        <taxon>Ditrysia</taxon>
        <taxon>Noctuoidea</taxon>
        <taxon>Noctuidae</taxon>
        <taxon>Heliothinae</taxon>
        <taxon>Helicoverpa</taxon>
    </lineage>
</organism>
<comment type="subcellular location">
    <subcellularLocation>
        <location evidence="9">Cell membrane</location>
        <topology evidence="9">Multi-pass membrane protein</topology>
    </subcellularLocation>
    <subcellularLocation>
        <location evidence="1">Membrane</location>
        <topology evidence="1">Multi-pass membrane protein</topology>
    </subcellularLocation>
</comment>
<gene>
    <name evidence="10" type="primary">OR23</name>
</gene>
<feature type="transmembrane region" description="Helical" evidence="9">
    <location>
        <begin position="149"/>
        <end position="174"/>
    </location>
</feature>
<dbReference type="AlphaFoldDB" id="A0A7T3KAE3"/>
<feature type="transmembrane region" description="Helical" evidence="9">
    <location>
        <begin position="383"/>
        <end position="402"/>
    </location>
</feature>
<name>A0A7T3KAE3_HELAM</name>
<sequence length="421" mass="49230">MGIIYQYKMEETFLAFHRVLSFAGIPIFAKNNWNSKRWLLLQIINFIVGNLCFVFTTGFVATSYTDFLLCIQGACIWTTGVIMTISIWVCLIFRKKFRRFLEEMAFQDGMLGMPLIKHIFLVSSKGERINELRELVNDSQNKLFKYTRVLLKTYVLSVFVCATLYLCTPIYLMIVREDKSLRLLAFDMWFPWSLENYTVYIVSFIFHAYAGYLCCIAYPGLQSTIILLIGQVIRQTRILTFILLHLNELVLEVTGVQDEEWQTYCTLVHSQCVDHYVKIKRFSNRLNVICRPFYLTLILVAIMLVCMCSVKIAISDKLSLDTMKYYVHEFCFILMVLMFCLLGQQVENECEALEKAATEKWYIFKKTHKVNVLIFNMALSQRMPIYIFGTITLSLPTFTWFIKTGMSFFTLVMSVLEEGEY</sequence>
<proteinExistence type="evidence at transcript level"/>
<feature type="transmembrane region" description="Helical" evidence="9">
    <location>
        <begin position="67"/>
        <end position="93"/>
    </location>
</feature>
<feature type="transmembrane region" description="Helical" evidence="9">
    <location>
        <begin position="38"/>
        <end position="61"/>
    </location>
</feature>
<evidence type="ECO:0000256" key="2">
    <source>
        <dbReference type="ARBA" id="ARBA00022606"/>
    </source>
</evidence>
<dbReference type="Pfam" id="PF02949">
    <property type="entry name" value="7tm_6"/>
    <property type="match status" value="1"/>
</dbReference>
<evidence type="ECO:0000256" key="4">
    <source>
        <dbReference type="ARBA" id="ARBA00022725"/>
    </source>
</evidence>
<dbReference type="PANTHER" id="PTHR21137">
    <property type="entry name" value="ODORANT RECEPTOR"/>
    <property type="match status" value="1"/>
</dbReference>
<dbReference type="GO" id="GO:0007165">
    <property type="term" value="P:signal transduction"/>
    <property type="evidence" value="ECO:0007669"/>
    <property type="project" value="UniProtKB-KW"/>
</dbReference>
<feature type="transmembrane region" description="Helical" evidence="9">
    <location>
        <begin position="326"/>
        <end position="346"/>
    </location>
</feature>
<keyword evidence="6 9" id="KW-0472">Membrane</keyword>
<reference evidence="10" key="1">
    <citation type="journal article" date="2021" name="Mol. Biol.">
        <title>Odorant Receptors for Detecting Flowering Plant Cues Are Functionally Conserved across Moths and Butterflies.</title>
        <authorList>
            <person name="Guo M."/>
            <person name="Du L."/>
            <person name="Chen Q."/>
            <person name="Feng Y."/>
            <person name="Zhang J."/>
            <person name="Zhang X."/>
            <person name="Tian K."/>
            <person name="Cao S."/>
            <person name="Huang T."/>
            <person name="Jacquin-Joly E."/>
            <person name="Wang G."/>
            <person name="Liu Y."/>
        </authorList>
    </citation>
    <scope>NUCLEOTIDE SEQUENCE</scope>
    <source>
        <tissue evidence="10">Antenna</tissue>
    </source>
</reference>
<accession>A0A7T3KAE3</accession>
<dbReference type="GO" id="GO:0004984">
    <property type="term" value="F:olfactory receptor activity"/>
    <property type="evidence" value="ECO:0007669"/>
    <property type="project" value="InterPro"/>
</dbReference>
<evidence type="ECO:0000256" key="1">
    <source>
        <dbReference type="ARBA" id="ARBA00004141"/>
    </source>
</evidence>
<evidence type="ECO:0000313" key="10">
    <source>
        <dbReference type="EMBL" id="QPX50342.1"/>
    </source>
</evidence>
<evidence type="ECO:0000256" key="3">
    <source>
        <dbReference type="ARBA" id="ARBA00022692"/>
    </source>
</evidence>
<evidence type="ECO:0000256" key="7">
    <source>
        <dbReference type="ARBA" id="ARBA00023170"/>
    </source>
</evidence>
<keyword evidence="8 9" id="KW-0807">Transducer</keyword>
<keyword evidence="2 9" id="KW-0716">Sensory transduction</keyword>
<evidence type="ECO:0000256" key="6">
    <source>
        <dbReference type="ARBA" id="ARBA00023136"/>
    </source>
</evidence>
<dbReference type="PANTHER" id="PTHR21137:SF26">
    <property type="entry name" value="ODORANT RECEPTOR 10A-RELATED"/>
    <property type="match status" value="1"/>
</dbReference>
<protein>
    <recommendedName>
        <fullName evidence="9">Odorant receptor</fullName>
    </recommendedName>
</protein>
<feature type="transmembrane region" description="Helical" evidence="9">
    <location>
        <begin position="293"/>
        <end position="314"/>
    </location>
</feature>
<keyword evidence="3 9" id="KW-0812">Transmembrane</keyword>
<evidence type="ECO:0000256" key="9">
    <source>
        <dbReference type="RuleBase" id="RU351113"/>
    </source>
</evidence>